<evidence type="ECO:0000313" key="2">
    <source>
        <dbReference type="Proteomes" id="UP001152320"/>
    </source>
</evidence>
<proteinExistence type="predicted"/>
<comment type="caution">
    <text evidence="1">The sequence shown here is derived from an EMBL/GenBank/DDBJ whole genome shotgun (WGS) entry which is preliminary data.</text>
</comment>
<dbReference type="GO" id="GO:0003964">
    <property type="term" value="F:RNA-directed DNA polymerase activity"/>
    <property type="evidence" value="ECO:0007669"/>
    <property type="project" value="UniProtKB-KW"/>
</dbReference>
<dbReference type="EMBL" id="JAIZAY010000001">
    <property type="protein sequence ID" value="KAJ8051132.1"/>
    <property type="molecule type" value="Genomic_DNA"/>
</dbReference>
<dbReference type="Proteomes" id="UP001152320">
    <property type="component" value="Chromosome 1"/>
</dbReference>
<evidence type="ECO:0000313" key="1">
    <source>
        <dbReference type="EMBL" id="KAJ8051132.1"/>
    </source>
</evidence>
<dbReference type="OrthoDB" id="6776162at2759"/>
<keyword evidence="1" id="KW-0548">Nucleotidyltransferase</keyword>
<sequence length="226" mass="26343">MVFNNRCTYKFDISIDGRCLKLVNSVKFLGVYIDSKLSWSDHIFNTSSHIARAVGILGRLKYLLPRNVLRTIYLTLIYPHLTYCSGIWSTASHCQLNKLHILQKRAIRHITCSKPRDHTNDLFKSLNLLKLPDIIKLGIASFTYRSLNNILPDYFSDYFSHNSSIHDYNTRQSTFLHQDTIQTSSQHSSLRNRAIKLWNSLPYSITHTPSIQSFRRNFSRHFIGTY</sequence>
<keyword evidence="1" id="KW-0808">Transferase</keyword>
<dbReference type="AlphaFoldDB" id="A0A9Q1HIC2"/>
<protein>
    <submittedName>
        <fullName evidence="1">RNA-directed DNA polymerase from mobile element jockey</fullName>
    </submittedName>
</protein>
<accession>A0A9Q1HIC2</accession>
<name>A0A9Q1HIC2_HOLLE</name>
<dbReference type="PANTHER" id="PTHR33332">
    <property type="entry name" value="REVERSE TRANSCRIPTASE DOMAIN-CONTAINING PROTEIN"/>
    <property type="match status" value="1"/>
</dbReference>
<keyword evidence="1" id="KW-0695">RNA-directed DNA polymerase</keyword>
<organism evidence="1 2">
    <name type="scientific">Holothuria leucospilota</name>
    <name type="common">Black long sea cucumber</name>
    <name type="synonym">Mertensiothuria leucospilota</name>
    <dbReference type="NCBI Taxonomy" id="206669"/>
    <lineage>
        <taxon>Eukaryota</taxon>
        <taxon>Metazoa</taxon>
        <taxon>Echinodermata</taxon>
        <taxon>Eleutherozoa</taxon>
        <taxon>Echinozoa</taxon>
        <taxon>Holothuroidea</taxon>
        <taxon>Aspidochirotacea</taxon>
        <taxon>Aspidochirotida</taxon>
        <taxon>Holothuriidae</taxon>
        <taxon>Holothuria</taxon>
    </lineage>
</organism>
<reference evidence="1" key="1">
    <citation type="submission" date="2021-10" db="EMBL/GenBank/DDBJ databases">
        <title>Tropical sea cucumber genome reveals ecological adaptation and Cuvierian tubules defense mechanism.</title>
        <authorList>
            <person name="Chen T."/>
        </authorList>
    </citation>
    <scope>NUCLEOTIDE SEQUENCE</scope>
    <source>
        <strain evidence="1">Nanhai2018</strain>
        <tissue evidence="1">Muscle</tissue>
    </source>
</reference>
<keyword evidence="2" id="KW-1185">Reference proteome</keyword>
<gene>
    <name evidence="1" type="ORF">HOLleu_04585</name>
</gene>